<dbReference type="InterPro" id="IPR005905">
    <property type="entry name" value="D_ala_D_ala"/>
</dbReference>
<keyword evidence="17" id="KW-1185">Reference proteome</keyword>
<evidence type="ECO:0000259" key="15">
    <source>
        <dbReference type="PROSITE" id="PS50975"/>
    </source>
</evidence>
<evidence type="ECO:0000256" key="8">
    <source>
        <dbReference type="ARBA" id="ARBA00022842"/>
    </source>
</evidence>
<dbReference type="HAMAP" id="MF_00047">
    <property type="entry name" value="Dala_Dala_lig"/>
    <property type="match status" value="1"/>
</dbReference>
<evidence type="ECO:0000256" key="13">
    <source>
        <dbReference type="HAMAP-Rule" id="MF_00047"/>
    </source>
</evidence>
<dbReference type="NCBIfam" id="NF002378">
    <property type="entry name" value="PRK01372.1"/>
    <property type="match status" value="1"/>
</dbReference>
<dbReference type="InterPro" id="IPR011761">
    <property type="entry name" value="ATP-grasp"/>
</dbReference>
<sequence length="371" mass="39524">MLIPAPESGSSPGETPGRHRLVVLFGGVSAEHDVSCVSAAHVLAAADRSRYDLVPIGITHEGQWVRNDDAIAALTGSHALPSSLSTTGTEVEALKLLRDADSDAPIVVLPLLHGPHGEDGTVQGMLELAGIPYVGSGVLGSALCMDKAMAKVATAQAGIPQCRWLEYRDGIGTRSDIVDRVLAELGLPVFVKPANLGSSVGISKAHDADELVAAIDLALTYDEVIVIEEGVVGREIEVAVLGNAIPETSLPGEILPGAEFYDYEDKYLNGTAALSIPAKLTDDAIAEVRELAGRAFTALRCSGMARVDFFYEEDGRGWLLNEVNTIPGFTPSSMYPKMWEATGLEYTDLIDRLVGLAVERHRRRSGFSTHR</sequence>
<dbReference type="EC" id="6.3.2.4" evidence="13"/>
<dbReference type="Gene3D" id="3.30.1490.20">
    <property type="entry name" value="ATP-grasp fold, A domain"/>
    <property type="match status" value="1"/>
</dbReference>
<comment type="catalytic activity">
    <reaction evidence="13">
        <text>2 D-alanine + ATP = D-alanyl-D-alanine + ADP + phosphate + H(+)</text>
        <dbReference type="Rhea" id="RHEA:11224"/>
        <dbReference type="ChEBI" id="CHEBI:15378"/>
        <dbReference type="ChEBI" id="CHEBI:30616"/>
        <dbReference type="ChEBI" id="CHEBI:43474"/>
        <dbReference type="ChEBI" id="CHEBI:57416"/>
        <dbReference type="ChEBI" id="CHEBI:57822"/>
        <dbReference type="ChEBI" id="CHEBI:456216"/>
        <dbReference type="EC" id="6.3.2.4"/>
    </reaction>
</comment>
<evidence type="ECO:0000256" key="14">
    <source>
        <dbReference type="PROSITE-ProRule" id="PRU00409"/>
    </source>
</evidence>
<proteinExistence type="inferred from homology"/>
<comment type="function">
    <text evidence="13">Cell wall formation.</text>
</comment>
<dbReference type="SUPFAM" id="SSF52440">
    <property type="entry name" value="PreATP-grasp domain"/>
    <property type="match status" value="1"/>
</dbReference>
<dbReference type="RefSeq" id="WP_188488136.1">
    <property type="nucleotide sequence ID" value="NZ_BMCS01000001.1"/>
</dbReference>
<dbReference type="PROSITE" id="PS00843">
    <property type="entry name" value="DALA_DALA_LIGASE_1"/>
    <property type="match status" value="1"/>
</dbReference>
<dbReference type="NCBIfam" id="TIGR01205">
    <property type="entry name" value="D_ala_D_alaTIGR"/>
    <property type="match status" value="1"/>
</dbReference>
<evidence type="ECO:0000313" key="16">
    <source>
        <dbReference type="EMBL" id="GGF18974.1"/>
    </source>
</evidence>
<keyword evidence="13" id="KW-0963">Cytoplasm</keyword>
<organism evidence="16 17">
    <name type="scientific">Williamsia phyllosphaerae</name>
    <dbReference type="NCBI Taxonomy" id="885042"/>
    <lineage>
        <taxon>Bacteria</taxon>
        <taxon>Bacillati</taxon>
        <taxon>Actinomycetota</taxon>
        <taxon>Actinomycetes</taxon>
        <taxon>Mycobacteriales</taxon>
        <taxon>Nocardiaceae</taxon>
        <taxon>Williamsia</taxon>
    </lineage>
</organism>
<keyword evidence="7 14" id="KW-0067">ATP-binding</keyword>
<dbReference type="Pfam" id="PF07478">
    <property type="entry name" value="Dala_Dala_lig_C"/>
    <property type="match status" value="1"/>
</dbReference>
<protein>
    <recommendedName>
        <fullName evidence="13">D-alanine--D-alanine ligase</fullName>
        <ecNumber evidence="13">6.3.2.4</ecNumber>
    </recommendedName>
    <alternativeName>
        <fullName evidence="13">D-Ala-D-Ala ligase</fullName>
    </alternativeName>
    <alternativeName>
        <fullName evidence="13">D-alanylalanine synthetase</fullName>
    </alternativeName>
</protein>
<dbReference type="InterPro" id="IPR016185">
    <property type="entry name" value="PreATP-grasp_dom_sf"/>
</dbReference>
<evidence type="ECO:0000256" key="4">
    <source>
        <dbReference type="ARBA" id="ARBA00022598"/>
    </source>
</evidence>
<dbReference type="Gene3D" id="3.30.470.20">
    <property type="entry name" value="ATP-grasp fold, B domain"/>
    <property type="match status" value="1"/>
</dbReference>
<evidence type="ECO:0000256" key="3">
    <source>
        <dbReference type="ARBA" id="ARBA00010871"/>
    </source>
</evidence>
<evidence type="ECO:0000313" key="17">
    <source>
        <dbReference type="Proteomes" id="UP000632454"/>
    </source>
</evidence>
<evidence type="ECO:0000256" key="10">
    <source>
        <dbReference type="ARBA" id="ARBA00022984"/>
    </source>
</evidence>
<dbReference type="InterPro" id="IPR011095">
    <property type="entry name" value="Dala_Dala_lig_C"/>
</dbReference>
<dbReference type="EMBL" id="BMCS01000001">
    <property type="protein sequence ID" value="GGF18974.1"/>
    <property type="molecule type" value="Genomic_DNA"/>
</dbReference>
<comment type="pathway">
    <text evidence="13">Cell wall biogenesis; peptidoglycan biosynthesis.</text>
</comment>
<evidence type="ECO:0000256" key="1">
    <source>
        <dbReference type="ARBA" id="ARBA00001936"/>
    </source>
</evidence>
<dbReference type="InterPro" id="IPR013815">
    <property type="entry name" value="ATP_grasp_subdomain_1"/>
</dbReference>
<dbReference type="Gene3D" id="3.40.50.20">
    <property type="match status" value="1"/>
</dbReference>
<dbReference type="GO" id="GO:0016874">
    <property type="term" value="F:ligase activity"/>
    <property type="evidence" value="ECO:0007669"/>
    <property type="project" value="UniProtKB-KW"/>
</dbReference>
<feature type="domain" description="ATP-grasp" evidence="15">
    <location>
        <begin position="151"/>
        <end position="355"/>
    </location>
</feature>
<comment type="similarity">
    <text evidence="3 13">Belongs to the D-alanine--D-alanine ligase family.</text>
</comment>
<keyword evidence="9 13" id="KW-0133">Cell shape</keyword>
<reference evidence="17" key="1">
    <citation type="journal article" date="2019" name="Int. J. Syst. Evol. Microbiol.">
        <title>The Global Catalogue of Microorganisms (GCM) 10K type strain sequencing project: providing services to taxonomists for standard genome sequencing and annotation.</title>
        <authorList>
            <consortium name="The Broad Institute Genomics Platform"/>
            <consortium name="The Broad Institute Genome Sequencing Center for Infectious Disease"/>
            <person name="Wu L."/>
            <person name="Ma J."/>
        </authorList>
    </citation>
    <scope>NUCLEOTIDE SEQUENCE [LARGE SCALE GENOMIC DNA]</scope>
    <source>
        <strain evidence="17">CCM 7855</strain>
    </source>
</reference>
<dbReference type="NCBIfam" id="NF002528">
    <property type="entry name" value="PRK01966.1-4"/>
    <property type="match status" value="1"/>
</dbReference>
<dbReference type="PANTHER" id="PTHR23132">
    <property type="entry name" value="D-ALANINE--D-ALANINE LIGASE"/>
    <property type="match status" value="1"/>
</dbReference>
<evidence type="ECO:0000256" key="11">
    <source>
        <dbReference type="ARBA" id="ARBA00023211"/>
    </source>
</evidence>
<dbReference type="InterPro" id="IPR011127">
    <property type="entry name" value="Dala_Dala_lig_N"/>
</dbReference>
<dbReference type="PANTHER" id="PTHR23132:SF25">
    <property type="entry name" value="D-ALANINE--D-ALANINE LIGASE A"/>
    <property type="match status" value="1"/>
</dbReference>
<evidence type="ECO:0000256" key="5">
    <source>
        <dbReference type="ARBA" id="ARBA00022723"/>
    </source>
</evidence>
<keyword evidence="11" id="KW-0464">Manganese</keyword>
<keyword evidence="10 13" id="KW-0573">Peptidoglycan synthesis</keyword>
<evidence type="ECO:0000256" key="7">
    <source>
        <dbReference type="ARBA" id="ARBA00022840"/>
    </source>
</evidence>
<comment type="subcellular location">
    <subcellularLocation>
        <location evidence="13">Cytoplasm</location>
    </subcellularLocation>
</comment>
<dbReference type="InterPro" id="IPR000291">
    <property type="entry name" value="D-Ala_lig_Van_CS"/>
</dbReference>
<comment type="cofactor">
    <cofactor evidence="2">
        <name>Mg(2+)</name>
        <dbReference type="ChEBI" id="CHEBI:18420"/>
    </cofactor>
</comment>
<keyword evidence="6 14" id="KW-0547">Nucleotide-binding</keyword>
<evidence type="ECO:0000256" key="12">
    <source>
        <dbReference type="ARBA" id="ARBA00023316"/>
    </source>
</evidence>
<dbReference type="SUPFAM" id="SSF56059">
    <property type="entry name" value="Glutathione synthetase ATP-binding domain-like"/>
    <property type="match status" value="1"/>
</dbReference>
<keyword evidence="5" id="KW-0479">Metal-binding</keyword>
<dbReference type="PIRSF" id="PIRSF039102">
    <property type="entry name" value="Ddl/VanB"/>
    <property type="match status" value="1"/>
</dbReference>
<comment type="cofactor">
    <cofactor evidence="1">
        <name>Mn(2+)</name>
        <dbReference type="ChEBI" id="CHEBI:29035"/>
    </cofactor>
</comment>
<dbReference type="PROSITE" id="PS00844">
    <property type="entry name" value="DALA_DALA_LIGASE_2"/>
    <property type="match status" value="1"/>
</dbReference>
<keyword evidence="8" id="KW-0460">Magnesium</keyword>
<accession>A0ABQ1UKU4</accession>
<gene>
    <name evidence="13 16" type="primary">ddl</name>
    <name evidence="16" type="ORF">GCM10007298_13790</name>
</gene>
<dbReference type="Pfam" id="PF01820">
    <property type="entry name" value="Dala_Dala_lig_N"/>
    <property type="match status" value="1"/>
</dbReference>
<dbReference type="PROSITE" id="PS50975">
    <property type="entry name" value="ATP_GRASP"/>
    <property type="match status" value="1"/>
</dbReference>
<evidence type="ECO:0000256" key="6">
    <source>
        <dbReference type="ARBA" id="ARBA00022741"/>
    </source>
</evidence>
<name>A0ABQ1UKU4_9NOCA</name>
<comment type="caution">
    <text evidence="16">The sequence shown here is derived from an EMBL/GenBank/DDBJ whole genome shotgun (WGS) entry which is preliminary data.</text>
</comment>
<keyword evidence="4 13" id="KW-0436">Ligase</keyword>
<dbReference type="Proteomes" id="UP000632454">
    <property type="component" value="Unassembled WGS sequence"/>
</dbReference>
<keyword evidence="12 13" id="KW-0961">Cell wall biogenesis/degradation</keyword>
<evidence type="ECO:0000256" key="9">
    <source>
        <dbReference type="ARBA" id="ARBA00022960"/>
    </source>
</evidence>
<evidence type="ECO:0000256" key="2">
    <source>
        <dbReference type="ARBA" id="ARBA00001946"/>
    </source>
</evidence>